<reference evidence="2 3" key="1">
    <citation type="journal article" date="2018" name="Front. Plant Sci.">
        <title>Red Clover (Trifolium pratense) and Zigzag Clover (T. medium) - A Picture of Genomic Similarities and Differences.</title>
        <authorList>
            <person name="Dluhosova J."/>
            <person name="Istvanek J."/>
            <person name="Nedelnik J."/>
            <person name="Repkova J."/>
        </authorList>
    </citation>
    <scope>NUCLEOTIDE SEQUENCE [LARGE SCALE GENOMIC DNA]</scope>
    <source>
        <strain evidence="3">cv. 10/8</strain>
        <tissue evidence="2">Leaf</tissue>
    </source>
</reference>
<dbReference type="PANTHER" id="PTHR34427">
    <property type="entry name" value="DUF4283 DOMAIN PROTEIN"/>
    <property type="match status" value="1"/>
</dbReference>
<organism evidence="2 3">
    <name type="scientific">Trifolium medium</name>
    <dbReference type="NCBI Taxonomy" id="97028"/>
    <lineage>
        <taxon>Eukaryota</taxon>
        <taxon>Viridiplantae</taxon>
        <taxon>Streptophyta</taxon>
        <taxon>Embryophyta</taxon>
        <taxon>Tracheophyta</taxon>
        <taxon>Spermatophyta</taxon>
        <taxon>Magnoliopsida</taxon>
        <taxon>eudicotyledons</taxon>
        <taxon>Gunneridae</taxon>
        <taxon>Pentapetalae</taxon>
        <taxon>rosids</taxon>
        <taxon>fabids</taxon>
        <taxon>Fabales</taxon>
        <taxon>Fabaceae</taxon>
        <taxon>Papilionoideae</taxon>
        <taxon>50 kb inversion clade</taxon>
        <taxon>NPAAA clade</taxon>
        <taxon>Hologalegina</taxon>
        <taxon>IRL clade</taxon>
        <taxon>Trifolieae</taxon>
        <taxon>Trifolium</taxon>
    </lineage>
</organism>
<dbReference type="Proteomes" id="UP000265520">
    <property type="component" value="Unassembled WGS sequence"/>
</dbReference>
<dbReference type="PANTHER" id="PTHR34427:SF5">
    <property type="entry name" value="DUF4283 DOMAIN-CONTAINING PROTEIN"/>
    <property type="match status" value="1"/>
</dbReference>
<feature type="compositionally biased region" description="Basic and acidic residues" evidence="1">
    <location>
        <begin position="1"/>
        <end position="11"/>
    </location>
</feature>
<keyword evidence="3" id="KW-1185">Reference proteome</keyword>
<feature type="non-terminal residue" evidence="2">
    <location>
        <position position="1"/>
    </location>
</feature>
<feature type="region of interest" description="Disordered" evidence="1">
    <location>
        <begin position="1"/>
        <end position="22"/>
    </location>
</feature>
<dbReference type="AlphaFoldDB" id="A0A392M3T1"/>
<name>A0A392M3T1_9FABA</name>
<evidence type="ECO:0000256" key="1">
    <source>
        <dbReference type="SAM" id="MobiDB-lite"/>
    </source>
</evidence>
<dbReference type="EMBL" id="LXQA010002672">
    <property type="protein sequence ID" value="MCH81713.1"/>
    <property type="molecule type" value="Genomic_DNA"/>
</dbReference>
<accession>A0A392M3T1</accession>
<comment type="caution">
    <text evidence="2">The sequence shown here is derived from an EMBL/GenBank/DDBJ whole genome shotgun (WGS) entry which is preliminary data.</text>
</comment>
<evidence type="ECO:0000313" key="2">
    <source>
        <dbReference type="EMBL" id="MCH81713.1"/>
    </source>
</evidence>
<gene>
    <name evidence="2" type="ORF">A2U01_0002505</name>
</gene>
<evidence type="ECO:0000313" key="3">
    <source>
        <dbReference type="Proteomes" id="UP000265520"/>
    </source>
</evidence>
<protein>
    <submittedName>
        <fullName evidence="2">DUF4283 domain protein</fullName>
    </submittedName>
</protein>
<sequence length="379" mass="42660">INLARFGRDSTRQQQPTTAHHHDHINTVVRVSAEKSFKAALGETSRKTEEQLLKTDEGGGGARKEMALVKVEPDNDMMLVLETCSIGFLRKGIEIQEIQKKLYMEGFKKSRVFPWGGDMVILRSGEGENWSSIHWWNEFLHSIKPWSPEMVSKKREVWLRVLGVPLHAWGEPLWFEVAKLCGELVCVDEATKDKLRFDALRLKLLTTSNEKISFPFKVEEDCACLQEGALCYKEDQLKWSSDAASMEAGETDGAMVDVDVFEEVDSESDGSESSQHQPGGFLTVLHESTQGIMACCQGTGLAKQSLPLSGTEVESPDIKEKRGKLHVVVEVREGDLSLPREQQKLVSELALQGMEKEGLNHVSWQIKREMEGMRKTLFL</sequence>
<proteinExistence type="predicted"/>